<organism evidence="2 3">
    <name type="scientific">Mycena metata</name>
    <dbReference type="NCBI Taxonomy" id="1033252"/>
    <lineage>
        <taxon>Eukaryota</taxon>
        <taxon>Fungi</taxon>
        <taxon>Dikarya</taxon>
        <taxon>Basidiomycota</taxon>
        <taxon>Agaricomycotina</taxon>
        <taxon>Agaricomycetes</taxon>
        <taxon>Agaricomycetidae</taxon>
        <taxon>Agaricales</taxon>
        <taxon>Marasmiineae</taxon>
        <taxon>Mycenaceae</taxon>
        <taxon>Mycena</taxon>
    </lineage>
</organism>
<evidence type="ECO:0000313" key="2">
    <source>
        <dbReference type="EMBL" id="KAJ7757523.1"/>
    </source>
</evidence>
<proteinExistence type="predicted"/>
<name>A0AAD7J611_9AGAR</name>
<dbReference type="AlphaFoldDB" id="A0AAD7J611"/>
<comment type="caution">
    <text evidence="2">The sequence shown here is derived from an EMBL/GenBank/DDBJ whole genome shotgun (WGS) entry which is preliminary data.</text>
</comment>
<protein>
    <recommendedName>
        <fullName evidence="4">Proteophosphoglycan 5</fullName>
    </recommendedName>
</protein>
<sequence length="561" mass="61939">MSDSRVSTLEQFKNPNRRFSIFRTYSDIYKALLLSIIVLSALFLLVKRPTTAMVPSVTIAARRHAREKAVPTSTQPLPSRRLESALTPAKVPFVDRSILQKLADMEIYPDPDERPYFASSPHRPPMVTRIPEPRKPSGPPPPSDICSGAPCRFLFPLRIGEQESKARIHFMELLQLARSLNRILVLPNVGKSRMGACFKLDFKMYYDLERLEEELGMPAGRVATMKVDLFRRWVDAQAPSAQLVFISAKSEPPLDVETTMFSNDDVSIRVGPMDSNMDLPGCFTKFHTLRLTAHAPLHIHLKHSAPTHPIAPSLIDALTRPDIHAAAASSSTQALDPDVLVLTYDLRFPIFPTHAPPLPQLHYAPRLYALAAVLAPPAPYAMVHWRMESVPPAVLPTCAYSLVDTLCARLSAEVRTVWFASDYPRAVHRSGMDSTGTQKPKAKSGTFRDVGPLHAEAVGILGDALVEGGWEVVELTDARLAGLGVEKGEWGAGLLEDAGVRAIVDKIIGMRATVFVSGAPGCARVSSFTRQILDERRAVFDRLRENETELPALQNVVELFG</sequence>
<keyword evidence="1" id="KW-1133">Transmembrane helix</keyword>
<gene>
    <name evidence="2" type="ORF">B0H16DRAFT_1721254</name>
</gene>
<keyword evidence="1" id="KW-0812">Transmembrane</keyword>
<keyword evidence="3" id="KW-1185">Reference proteome</keyword>
<keyword evidence="1" id="KW-0472">Membrane</keyword>
<accession>A0AAD7J611</accession>
<evidence type="ECO:0000313" key="3">
    <source>
        <dbReference type="Proteomes" id="UP001215598"/>
    </source>
</evidence>
<evidence type="ECO:0008006" key="4">
    <source>
        <dbReference type="Google" id="ProtNLM"/>
    </source>
</evidence>
<evidence type="ECO:0000256" key="1">
    <source>
        <dbReference type="SAM" id="Phobius"/>
    </source>
</evidence>
<feature type="transmembrane region" description="Helical" evidence="1">
    <location>
        <begin position="28"/>
        <end position="46"/>
    </location>
</feature>
<dbReference type="Proteomes" id="UP001215598">
    <property type="component" value="Unassembled WGS sequence"/>
</dbReference>
<dbReference type="Gene3D" id="3.40.50.11350">
    <property type="match status" value="1"/>
</dbReference>
<dbReference type="EMBL" id="JARKIB010000044">
    <property type="protein sequence ID" value="KAJ7757523.1"/>
    <property type="molecule type" value="Genomic_DNA"/>
</dbReference>
<reference evidence="2" key="1">
    <citation type="submission" date="2023-03" db="EMBL/GenBank/DDBJ databases">
        <title>Massive genome expansion in bonnet fungi (Mycena s.s.) driven by repeated elements and novel gene families across ecological guilds.</title>
        <authorList>
            <consortium name="Lawrence Berkeley National Laboratory"/>
            <person name="Harder C.B."/>
            <person name="Miyauchi S."/>
            <person name="Viragh M."/>
            <person name="Kuo A."/>
            <person name="Thoen E."/>
            <person name="Andreopoulos B."/>
            <person name="Lu D."/>
            <person name="Skrede I."/>
            <person name="Drula E."/>
            <person name="Henrissat B."/>
            <person name="Morin E."/>
            <person name="Kohler A."/>
            <person name="Barry K."/>
            <person name="LaButti K."/>
            <person name="Morin E."/>
            <person name="Salamov A."/>
            <person name="Lipzen A."/>
            <person name="Mereny Z."/>
            <person name="Hegedus B."/>
            <person name="Baldrian P."/>
            <person name="Stursova M."/>
            <person name="Weitz H."/>
            <person name="Taylor A."/>
            <person name="Grigoriev I.V."/>
            <person name="Nagy L.G."/>
            <person name="Martin F."/>
            <person name="Kauserud H."/>
        </authorList>
    </citation>
    <scope>NUCLEOTIDE SEQUENCE</scope>
    <source>
        <strain evidence="2">CBHHK182m</strain>
    </source>
</reference>